<dbReference type="EMBL" id="JACHHZ010000003">
    <property type="protein sequence ID" value="MBB6093490.1"/>
    <property type="molecule type" value="Genomic_DNA"/>
</dbReference>
<dbReference type="InterPro" id="IPR011008">
    <property type="entry name" value="Dimeric_a/b-barrel"/>
</dbReference>
<dbReference type="AlphaFoldDB" id="A0A841HMI6"/>
<feature type="signal peptide" evidence="1">
    <location>
        <begin position="1"/>
        <end position="23"/>
    </location>
</feature>
<dbReference type="SUPFAM" id="SSF54909">
    <property type="entry name" value="Dimeric alpha+beta barrel"/>
    <property type="match status" value="1"/>
</dbReference>
<gene>
    <name evidence="2" type="ORF">HNQ60_002371</name>
</gene>
<evidence type="ECO:0008006" key="4">
    <source>
        <dbReference type="Google" id="ProtNLM"/>
    </source>
</evidence>
<accession>A0A841HMI6</accession>
<evidence type="ECO:0000313" key="2">
    <source>
        <dbReference type="EMBL" id="MBB6093490.1"/>
    </source>
</evidence>
<dbReference type="RefSeq" id="WP_184331962.1">
    <property type="nucleotide sequence ID" value="NZ_JACHHZ010000003.1"/>
</dbReference>
<proteinExistence type="predicted"/>
<comment type="caution">
    <text evidence="2">The sequence shown here is derived from an EMBL/GenBank/DDBJ whole genome shotgun (WGS) entry which is preliminary data.</text>
</comment>
<keyword evidence="3" id="KW-1185">Reference proteome</keyword>
<keyword evidence="1" id="KW-0732">Signal</keyword>
<evidence type="ECO:0000256" key="1">
    <source>
        <dbReference type="SAM" id="SignalP"/>
    </source>
</evidence>
<name>A0A841HMI6_9GAMM</name>
<organism evidence="2 3">
    <name type="scientific">Povalibacter uvarum</name>
    <dbReference type="NCBI Taxonomy" id="732238"/>
    <lineage>
        <taxon>Bacteria</taxon>
        <taxon>Pseudomonadati</taxon>
        <taxon>Pseudomonadota</taxon>
        <taxon>Gammaproteobacteria</taxon>
        <taxon>Steroidobacterales</taxon>
        <taxon>Steroidobacteraceae</taxon>
        <taxon>Povalibacter</taxon>
    </lineage>
</organism>
<feature type="chain" id="PRO_5032296670" description="Chalcone isomerase N-terminal domain-containing protein" evidence="1">
    <location>
        <begin position="24"/>
        <end position="262"/>
    </location>
</feature>
<reference evidence="2 3" key="1">
    <citation type="submission" date="2020-08" db="EMBL/GenBank/DDBJ databases">
        <title>Genomic Encyclopedia of Type Strains, Phase IV (KMG-IV): sequencing the most valuable type-strain genomes for metagenomic binning, comparative biology and taxonomic classification.</title>
        <authorList>
            <person name="Goeker M."/>
        </authorList>
    </citation>
    <scope>NUCLEOTIDE SEQUENCE [LARGE SCALE GENOMIC DNA]</scope>
    <source>
        <strain evidence="2 3">DSM 26723</strain>
    </source>
</reference>
<sequence>MKKTHWLACLSLMSALATAPAQAQMVKFTAIWEVPGDNALLDQWYRRTHSQETLQSVGPWLSRYWSYRAHGVPDPVAKRFNVVSYRLTEMWYPNIQARDESRGAFYPLSAPPTDPQRFPGKNRIAQIVVPAIPTEKFLDEMPRDRTTYVRWVYFVRYPAGVSVDDGERWFLQVHAPQLSKLPGLRRFVSYKSADPLTRADAWVRMCELWFDDYDAWRAALLDTPPAFTAPRWSGDFPYTDTVSIFTGAQADMDFMREHYRVP</sequence>
<dbReference type="Proteomes" id="UP000588068">
    <property type="component" value="Unassembled WGS sequence"/>
</dbReference>
<dbReference type="Gene3D" id="3.30.70.100">
    <property type="match status" value="1"/>
</dbReference>
<evidence type="ECO:0000313" key="3">
    <source>
        <dbReference type="Proteomes" id="UP000588068"/>
    </source>
</evidence>
<protein>
    <recommendedName>
        <fullName evidence="4">Chalcone isomerase N-terminal domain-containing protein</fullName>
    </recommendedName>
</protein>